<name>A0A5B2TBM9_9PROT</name>
<feature type="transmembrane region" description="Helical" evidence="1">
    <location>
        <begin position="84"/>
        <end position="102"/>
    </location>
</feature>
<organism evidence="2 3">
    <name type="scientific">Teichococcus oryzae</name>
    <dbReference type="NCBI Taxonomy" id="1608942"/>
    <lineage>
        <taxon>Bacteria</taxon>
        <taxon>Pseudomonadati</taxon>
        <taxon>Pseudomonadota</taxon>
        <taxon>Alphaproteobacteria</taxon>
        <taxon>Acetobacterales</taxon>
        <taxon>Roseomonadaceae</taxon>
        <taxon>Roseomonas</taxon>
    </lineage>
</organism>
<dbReference type="GO" id="GO:0022857">
    <property type="term" value="F:transmembrane transporter activity"/>
    <property type="evidence" value="ECO:0007669"/>
    <property type="project" value="InterPro"/>
</dbReference>
<sequence length="378" mass="40779">MIPPPAPGNPHPAKSSFRRFCTHCLNAARWDPIRLAIQTILAVLISYNIAQGLRLPEPSWAVFSALYVIQGSIGGTLTAARDRVLGAVLGSIIALACIYLIGLGSWRTILSLLVGIGTMSLIAGFRPRFSYGLVPVAILIVAPGMELIEDALLKVAAIALGATAGAAASALILPRQARRSAEQHLAQALGGCGALLSACMTRILEQDLAQDTADLQAAHARIARELAAAHAMIQQTRLRRRQAHHVSLRALLKQTERLWYTLAMADRLSARPLPDRAKDRLIEPVRNATQTMKCLLCESGEALVGGTLPAHTISGQSPACEVITAIENMRLEGLLQSMPREEVEQIFGLSLAWQQLTRNMDDILEIRGDHVREDAASS</sequence>
<gene>
    <name evidence="2" type="ORF">F0Q34_21075</name>
</gene>
<dbReference type="RefSeq" id="WP_149814349.1">
    <property type="nucleotide sequence ID" value="NZ_VUKA01000042.1"/>
</dbReference>
<dbReference type="Pfam" id="PF04632">
    <property type="entry name" value="FUSC"/>
    <property type="match status" value="1"/>
</dbReference>
<dbReference type="InterPro" id="IPR006726">
    <property type="entry name" value="PHBA_efflux_AaeB/fusaric-R"/>
</dbReference>
<keyword evidence="1" id="KW-1133">Transmembrane helix</keyword>
<proteinExistence type="predicted"/>
<reference evidence="2 3" key="1">
    <citation type="journal article" date="2015" name="Int. J. Syst. Evol. Microbiol.">
        <title>Roseomonas oryzae sp. nov., isolated from paddy rhizosphere soil.</title>
        <authorList>
            <person name="Ramaprasad E.V."/>
            <person name="Sasikala Ch."/>
            <person name="Ramana Ch.V."/>
        </authorList>
    </citation>
    <scope>NUCLEOTIDE SEQUENCE [LARGE SCALE GENOMIC DNA]</scope>
    <source>
        <strain evidence="2 3">KCTC 42542</strain>
    </source>
</reference>
<feature type="transmembrane region" description="Helical" evidence="1">
    <location>
        <begin position="151"/>
        <end position="173"/>
    </location>
</feature>
<evidence type="ECO:0000256" key="1">
    <source>
        <dbReference type="SAM" id="Phobius"/>
    </source>
</evidence>
<feature type="transmembrane region" description="Helical" evidence="1">
    <location>
        <begin position="108"/>
        <end position="124"/>
    </location>
</feature>
<comment type="caution">
    <text evidence="2">The sequence shown here is derived from an EMBL/GenBank/DDBJ whole genome shotgun (WGS) entry which is preliminary data.</text>
</comment>
<dbReference type="AlphaFoldDB" id="A0A5B2TBM9"/>
<accession>A0A5B2TBM9</accession>
<keyword evidence="1" id="KW-0812">Transmembrane</keyword>
<dbReference type="Proteomes" id="UP000322110">
    <property type="component" value="Unassembled WGS sequence"/>
</dbReference>
<evidence type="ECO:0000313" key="3">
    <source>
        <dbReference type="Proteomes" id="UP000322110"/>
    </source>
</evidence>
<feature type="transmembrane region" description="Helical" evidence="1">
    <location>
        <begin position="129"/>
        <end position="145"/>
    </location>
</feature>
<evidence type="ECO:0000313" key="2">
    <source>
        <dbReference type="EMBL" id="KAA2211248.1"/>
    </source>
</evidence>
<protein>
    <recommendedName>
        <fullName evidence="4">FUSC family protein</fullName>
    </recommendedName>
</protein>
<dbReference type="OrthoDB" id="7254882at2"/>
<evidence type="ECO:0008006" key="4">
    <source>
        <dbReference type="Google" id="ProtNLM"/>
    </source>
</evidence>
<feature type="transmembrane region" description="Helical" evidence="1">
    <location>
        <begin position="59"/>
        <end position="77"/>
    </location>
</feature>
<keyword evidence="3" id="KW-1185">Reference proteome</keyword>
<dbReference type="EMBL" id="VUKA01000042">
    <property type="protein sequence ID" value="KAA2211248.1"/>
    <property type="molecule type" value="Genomic_DNA"/>
</dbReference>
<keyword evidence="1" id="KW-0472">Membrane</keyword>
<dbReference type="GO" id="GO:0005886">
    <property type="term" value="C:plasma membrane"/>
    <property type="evidence" value="ECO:0007669"/>
    <property type="project" value="InterPro"/>
</dbReference>